<dbReference type="OrthoDB" id="7323790at2759"/>
<protein>
    <recommendedName>
        <fullName evidence="3">Peptidase A2 domain-containing protein</fullName>
    </recommendedName>
</protein>
<organism evidence="1 2">
    <name type="scientific">Ceutorhynchus assimilis</name>
    <name type="common">cabbage seed weevil</name>
    <dbReference type="NCBI Taxonomy" id="467358"/>
    <lineage>
        <taxon>Eukaryota</taxon>
        <taxon>Metazoa</taxon>
        <taxon>Ecdysozoa</taxon>
        <taxon>Arthropoda</taxon>
        <taxon>Hexapoda</taxon>
        <taxon>Insecta</taxon>
        <taxon>Pterygota</taxon>
        <taxon>Neoptera</taxon>
        <taxon>Endopterygota</taxon>
        <taxon>Coleoptera</taxon>
        <taxon>Polyphaga</taxon>
        <taxon>Cucujiformia</taxon>
        <taxon>Curculionidae</taxon>
        <taxon>Ceutorhynchinae</taxon>
        <taxon>Ceutorhynchus</taxon>
    </lineage>
</organism>
<name>A0A9N9MI84_9CUCU</name>
<dbReference type="EMBL" id="OU892277">
    <property type="protein sequence ID" value="CAG9760806.1"/>
    <property type="molecule type" value="Genomic_DNA"/>
</dbReference>
<sequence>MDLKPPNFKAGEANSANIWPKLRQSFEVFLAAADLQNADEKRKCCLLLHCIGQEGLDIFNTLEFKSNEVDKFDVLIVKFDNYFVPKINVTYERHKFFMRNQKTGENFENYVTELKSLSNSCDFVNGASTVVEEWTEVVQVSKAPKVYIKFKLDTGSQASIIPKAIFEQIPRAKLFKSNNKLINYNGTRIGNLGKCSLDCIVSNKRMANLDFLVVDAVNIPPI</sequence>
<dbReference type="PANTHER" id="PTHR33198:SF20">
    <property type="entry name" value="RETROTRANSPOSON GAG DOMAIN-CONTAINING PROTEIN"/>
    <property type="match status" value="1"/>
</dbReference>
<accession>A0A9N9MI84</accession>
<evidence type="ECO:0008006" key="3">
    <source>
        <dbReference type="Google" id="ProtNLM"/>
    </source>
</evidence>
<dbReference type="Proteomes" id="UP001152799">
    <property type="component" value="Chromosome 1"/>
</dbReference>
<gene>
    <name evidence="1" type="ORF">CEUTPL_LOCUS1527</name>
</gene>
<dbReference type="PANTHER" id="PTHR33198">
    <property type="entry name" value="ANK_REP_REGION DOMAIN-CONTAINING PROTEIN-RELATED"/>
    <property type="match status" value="1"/>
</dbReference>
<dbReference type="AlphaFoldDB" id="A0A9N9MI84"/>
<proteinExistence type="predicted"/>
<evidence type="ECO:0000313" key="1">
    <source>
        <dbReference type="EMBL" id="CAG9760806.1"/>
    </source>
</evidence>
<evidence type="ECO:0000313" key="2">
    <source>
        <dbReference type="Proteomes" id="UP001152799"/>
    </source>
</evidence>
<keyword evidence="2" id="KW-1185">Reference proteome</keyword>
<reference evidence="1" key="1">
    <citation type="submission" date="2022-01" db="EMBL/GenBank/DDBJ databases">
        <authorList>
            <person name="King R."/>
        </authorList>
    </citation>
    <scope>NUCLEOTIDE SEQUENCE</scope>
</reference>